<dbReference type="GO" id="GO:0006351">
    <property type="term" value="P:DNA-templated transcription"/>
    <property type="evidence" value="ECO:0007669"/>
    <property type="project" value="InterPro"/>
</dbReference>
<feature type="region of interest" description="Disordered" evidence="3">
    <location>
        <begin position="1001"/>
        <end position="1024"/>
    </location>
</feature>
<feature type="region of interest" description="Disordered" evidence="3">
    <location>
        <begin position="330"/>
        <end position="363"/>
    </location>
</feature>
<feature type="region of interest" description="Disordered" evidence="3">
    <location>
        <begin position="378"/>
        <end position="420"/>
    </location>
</feature>
<feature type="region of interest" description="Disordered" evidence="3">
    <location>
        <begin position="18"/>
        <end position="136"/>
    </location>
</feature>
<feature type="compositionally biased region" description="Low complexity" evidence="3">
    <location>
        <begin position="1042"/>
        <end position="1056"/>
    </location>
</feature>
<dbReference type="CDD" id="cd00067">
    <property type="entry name" value="GAL4"/>
    <property type="match status" value="1"/>
</dbReference>
<feature type="region of interest" description="Disordered" evidence="3">
    <location>
        <begin position="435"/>
        <end position="478"/>
    </location>
</feature>
<dbReference type="Pfam" id="PF04082">
    <property type="entry name" value="Fungal_trans"/>
    <property type="match status" value="1"/>
</dbReference>
<evidence type="ECO:0000313" key="5">
    <source>
        <dbReference type="Proteomes" id="UP000077521"/>
    </source>
</evidence>
<feature type="region of interest" description="Disordered" evidence="3">
    <location>
        <begin position="1040"/>
        <end position="1106"/>
    </location>
</feature>
<feature type="compositionally biased region" description="Low complexity" evidence="3">
    <location>
        <begin position="330"/>
        <end position="344"/>
    </location>
</feature>
<organism evidence="4 5">
    <name type="scientific">Tilletia indica</name>
    <dbReference type="NCBI Taxonomy" id="43049"/>
    <lineage>
        <taxon>Eukaryota</taxon>
        <taxon>Fungi</taxon>
        <taxon>Dikarya</taxon>
        <taxon>Basidiomycota</taxon>
        <taxon>Ustilaginomycotina</taxon>
        <taxon>Exobasidiomycetes</taxon>
        <taxon>Tilletiales</taxon>
        <taxon>Tilletiaceae</taxon>
        <taxon>Tilletia</taxon>
    </lineage>
</organism>
<dbReference type="PANTHER" id="PTHR46910:SF1">
    <property type="entry name" value="MISCELLANEOUS ZN(II)2CYS6 TRANSCRIPTION FACTOR (EUROFUNG)-RELATED"/>
    <property type="match status" value="1"/>
</dbReference>
<proteinExistence type="predicted"/>
<feature type="compositionally biased region" description="Polar residues" evidence="3">
    <location>
        <begin position="259"/>
        <end position="271"/>
    </location>
</feature>
<keyword evidence="5" id="KW-1185">Reference proteome</keyword>
<dbReference type="Proteomes" id="UP000077521">
    <property type="component" value="Unassembled WGS sequence"/>
</dbReference>
<feature type="compositionally biased region" description="Basic and acidic residues" evidence="3">
    <location>
        <begin position="378"/>
        <end position="399"/>
    </location>
</feature>
<keyword evidence="1" id="KW-0479">Metal-binding</keyword>
<dbReference type="Pfam" id="PF00172">
    <property type="entry name" value="Zn_clus"/>
    <property type="match status" value="1"/>
</dbReference>
<gene>
    <name evidence="4" type="ORF">A4X13_0g6080</name>
</gene>
<evidence type="ECO:0000313" key="4">
    <source>
        <dbReference type="EMBL" id="KAE8245116.1"/>
    </source>
</evidence>
<dbReference type="InterPro" id="IPR050987">
    <property type="entry name" value="AtrR-like"/>
</dbReference>
<feature type="compositionally biased region" description="Low complexity" evidence="3">
    <location>
        <begin position="1171"/>
        <end position="1188"/>
    </location>
</feature>
<dbReference type="SMART" id="SM00066">
    <property type="entry name" value="GAL4"/>
    <property type="match status" value="1"/>
</dbReference>
<evidence type="ECO:0000256" key="1">
    <source>
        <dbReference type="ARBA" id="ARBA00022723"/>
    </source>
</evidence>
<dbReference type="PROSITE" id="PS00463">
    <property type="entry name" value="ZN2_CY6_FUNGAL_1"/>
    <property type="match status" value="1"/>
</dbReference>
<reference evidence="4" key="1">
    <citation type="submission" date="2016-04" db="EMBL/GenBank/DDBJ databases">
        <authorList>
            <person name="Nguyen H.D."/>
            <person name="Samba Siva P."/>
            <person name="Cullis J."/>
            <person name="Levesque C.A."/>
            <person name="Hambleton S."/>
        </authorList>
    </citation>
    <scope>NUCLEOTIDE SEQUENCE</scope>
    <source>
        <strain evidence="4">DAOMC 236416</strain>
    </source>
</reference>
<feature type="region of interest" description="Disordered" evidence="3">
    <location>
        <begin position="1163"/>
        <end position="1188"/>
    </location>
</feature>
<dbReference type="InterPro" id="IPR036864">
    <property type="entry name" value="Zn2-C6_fun-type_DNA-bd_sf"/>
</dbReference>
<feature type="compositionally biased region" description="Polar residues" evidence="3">
    <location>
        <begin position="1064"/>
        <end position="1076"/>
    </location>
</feature>
<comment type="caution">
    <text evidence="4">The sequence shown here is derived from an EMBL/GenBank/DDBJ whole genome shotgun (WGS) entry which is preliminary data.</text>
</comment>
<protein>
    <submittedName>
        <fullName evidence="4">Uncharacterized protein</fullName>
    </submittedName>
</protein>
<dbReference type="CDD" id="cd12148">
    <property type="entry name" value="fungal_TF_MHR"/>
    <property type="match status" value="1"/>
</dbReference>
<dbReference type="AlphaFoldDB" id="A0A177TQX3"/>
<feature type="compositionally biased region" description="Gly residues" evidence="3">
    <location>
        <begin position="1009"/>
        <end position="1019"/>
    </location>
</feature>
<feature type="region of interest" description="Disordered" evidence="3">
    <location>
        <begin position="253"/>
        <end position="283"/>
    </location>
</feature>
<dbReference type="EMBL" id="LWDF02000536">
    <property type="protein sequence ID" value="KAE8245116.1"/>
    <property type="molecule type" value="Genomic_DNA"/>
</dbReference>
<dbReference type="GO" id="GO:0008270">
    <property type="term" value="F:zinc ion binding"/>
    <property type="evidence" value="ECO:0007669"/>
    <property type="project" value="InterPro"/>
</dbReference>
<keyword evidence="2" id="KW-0539">Nucleus</keyword>
<dbReference type="InterPro" id="IPR007219">
    <property type="entry name" value="XnlR_reg_dom"/>
</dbReference>
<accession>A0A177TQX3</accession>
<evidence type="ECO:0000256" key="3">
    <source>
        <dbReference type="SAM" id="MobiDB-lite"/>
    </source>
</evidence>
<dbReference type="GO" id="GO:0000981">
    <property type="term" value="F:DNA-binding transcription factor activity, RNA polymerase II-specific"/>
    <property type="evidence" value="ECO:0007669"/>
    <property type="project" value="InterPro"/>
</dbReference>
<dbReference type="Gene3D" id="4.10.240.10">
    <property type="entry name" value="Zn(2)-C6 fungal-type DNA-binding domain"/>
    <property type="match status" value="1"/>
</dbReference>
<feature type="compositionally biased region" description="Polar residues" evidence="3">
    <location>
        <begin position="42"/>
        <end position="78"/>
    </location>
</feature>
<feature type="compositionally biased region" description="Low complexity" evidence="3">
    <location>
        <begin position="438"/>
        <end position="451"/>
    </location>
</feature>
<dbReference type="PROSITE" id="PS50048">
    <property type="entry name" value="ZN2_CY6_FUNGAL_2"/>
    <property type="match status" value="1"/>
</dbReference>
<dbReference type="SMART" id="SM00906">
    <property type="entry name" value="Fungal_trans"/>
    <property type="match status" value="1"/>
</dbReference>
<evidence type="ECO:0000256" key="2">
    <source>
        <dbReference type="ARBA" id="ARBA00023242"/>
    </source>
</evidence>
<reference evidence="4" key="2">
    <citation type="journal article" date="2019" name="IMA Fungus">
        <title>Genome sequencing and comparison of five Tilletia species to identify candidate genes for the detection of regulated species infecting wheat.</title>
        <authorList>
            <person name="Nguyen H.D.T."/>
            <person name="Sultana T."/>
            <person name="Kesanakurti P."/>
            <person name="Hambleton S."/>
        </authorList>
    </citation>
    <scope>NUCLEOTIDE SEQUENCE</scope>
    <source>
        <strain evidence="4">DAOMC 236416</strain>
    </source>
</reference>
<dbReference type="PANTHER" id="PTHR46910">
    <property type="entry name" value="TRANSCRIPTION FACTOR PDR1"/>
    <property type="match status" value="1"/>
</dbReference>
<dbReference type="InterPro" id="IPR001138">
    <property type="entry name" value="Zn2Cys6_DnaBD"/>
</dbReference>
<name>A0A177TQX3_9BASI</name>
<dbReference type="GO" id="GO:0003677">
    <property type="term" value="F:DNA binding"/>
    <property type="evidence" value="ECO:0007669"/>
    <property type="project" value="InterPro"/>
</dbReference>
<sequence>MSSADDNSDWQTAAVVAAAAAAEAAAHHNRSTNGPSPPPAFSSGTGLESTLAEAQNASFDLLSRTSMPAPAPTSTVPDSTGDLALAHAGSSTPTPASAPARKGRASTASAKGKGKQKESSAADSNGKSTADDQHVKKRRRVVVACDTCRRKKIRCQGLPNDNHTCDNCGTYGYKCTFTFSSTSAENGESSGAASGAGGKGRMRGRYEILEAKVDSLLSILREVNPDMASQWESGELGAGAGALTGVKRYGSAKVDPGPSLNQNDAGSSSIPGPSPDAYNEADRDAASNANVSAQYNAYLNENVFAPSTSQSELLLNPALAAAQLAQAAQASSQSQASTSAAGQAQHRDRRRGRGGPGGDAHDSAGLLLHLSQAAVHIQERDQRAKDGHEDDRGSEELRKRSGPNQIRIPSHLLPDIEEGRPRFYGKSSTLHFFNALDSRPSSPSLGRSSLGNQGEKRSASLGASGHDRGIRSRKAPGRSYPLNSKQWVRLLRQKNLVAVGRDDDIQDSTWFHRYQLPEPQTVASLLATYFSTFHPLLPIVHRLSLERDLAFGRAEHDTAFRGLVFTLLAIASRLGMSESENQRLDGLNEDERKKEMEEMATRSDYYAAGSRLYHQVYAASLINVQVLLLTAAFMHGSIGAGTAWTVLGVGIRVLLDIGLHSERAYAGFSPFEQELRRHVFWGAYILDCIFAVNMGRPPALRLDECSVRLPLDVSEDALLAAETGGPIDVTLPKGDQGHGANITSGFLHLVRLNILVGDVVQTLYVSKFDLSKFEPPHVRKDEARQLLAQPPPAERDMDRLLKALDEWVTKTPAHLQWPDVEPIFKMQAGLIKCGTHDIRLYILKPFLRQPSLKSKLFSQCMEHARELLDCVLKLFEDDTLSGIVFVFQQAFWSAATFMITVWHHYKNSSALAADQHLIEGTLRILFSSDPQFFSTIMHRALRLLQRIAKRAMSEMEPARRERVSAYVEADDLSSLTEIAPELARPAYNIQPLPPQFGTGVGAAMHRVGSGSGGGGGGTSTQGLLPWWQDAGRLGHLAQMGEPSQTQSQSQPHSSSQPQPPSSSTAVDGTSSANLWFTTEHETTRNELPIPSQLPSSSAPWSAGNDAMHNYTHAHLENGSDQTGVQANNMPTHYASADAMSGLTYYNTQLGTINSNNATAQTVYSTSGHGEQQQQQPQQQQHQQHQQQQLDMAHAQLQAAQSQIGFENSFGDAHGIAGVAGPNPSLDDLAWTDYFASFLASLSEQPGSNANHQHAGS</sequence>
<dbReference type="SUPFAM" id="SSF57701">
    <property type="entry name" value="Zn2/Cys6 DNA-binding domain"/>
    <property type="match status" value="1"/>
</dbReference>